<dbReference type="EMBL" id="SOGJ01000022">
    <property type="protein sequence ID" value="TFC97913.1"/>
    <property type="molecule type" value="Genomic_DNA"/>
</dbReference>
<keyword evidence="2" id="KW-1185">Reference proteome</keyword>
<dbReference type="RefSeq" id="WP_134363457.1">
    <property type="nucleotide sequence ID" value="NZ_SOGJ01000022.1"/>
</dbReference>
<comment type="caution">
    <text evidence="1">The sequence shown here is derived from an EMBL/GenBank/DDBJ whole genome shotgun (WGS) entry which is preliminary data.</text>
</comment>
<sequence length="195" mass="20073">MTGTLRVVVTGTGGGVGTTTIAAALFAYLAGPAGPVPCLGDRTGGELLLRIPAYFGSRPVDEALIIQDLGCHATSAVLLGLLDEPVLLVVVTAATPDGLRLADEFVGRLPRRARLGTVVVPVAVFGRQRIEAQLAAMLLAGLPMLFPVPSDRVLAAGGPIRFESLAPGTTTALVSVASQVRELLGTSVTVRPLTW</sequence>
<proteinExistence type="predicted"/>
<protein>
    <recommendedName>
        <fullName evidence="3">CobQ/CobB/MinD/ParA nucleotide binding domain-containing protein</fullName>
    </recommendedName>
</protein>
<dbReference type="Proteomes" id="UP000298355">
    <property type="component" value="Unassembled WGS sequence"/>
</dbReference>
<evidence type="ECO:0008006" key="3">
    <source>
        <dbReference type="Google" id="ProtNLM"/>
    </source>
</evidence>
<name>A0ABY2J2J7_9MICO</name>
<organism evidence="1 2">
    <name type="scientific">Cryobacterium breve</name>
    <dbReference type="NCBI Taxonomy" id="1259258"/>
    <lineage>
        <taxon>Bacteria</taxon>
        <taxon>Bacillati</taxon>
        <taxon>Actinomycetota</taxon>
        <taxon>Actinomycetes</taxon>
        <taxon>Micrococcales</taxon>
        <taxon>Microbacteriaceae</taxon>
        <taxon>Cryobacterium</taxon>
    </lineage>
</organism>
<evidence type="ECO:0000313" key="1">
    <source>
        <dbReference type="EMBL" id="TFC97913.1"/>
    </source>
</evidence>
<evidence type="ECO:0000313" key="2">
    <source>
        <dbReference type="Proteomes" id="UP000298355"/>
    </source>
</evidence>
<gene>
    <name evidence="1" type="ORF">E3O65_09310</name>
</gene>
<reference evidence="1 2" key="1">
    <citation type="submission" date="2019-03" db="EMBL/GenBank/DDBJ databases">
        <title>Genomics of glacier-inhabiting Cryobacterium strains.</title>
        <authorList>
            <person name="Liu Q."/>
            <person name="Xin Y.-H."/>
        </authorList>
    </citation>
    <scope>NUCLEOTIDE SEQUENCE [LARGE SCALE GENOMIC DNA]</scope>
    <source>
        <strain evidence="1 2">TMT4-23</strain>
    </source>
</reference>
<accession>A0ABY2J2J7</accession>